<evidence type="ECO:0000259" key="7">
    <source>
        <dbReference type="Pfam" id="PF01061"/>
    </source>
</evidence>
<keyword evidence="2" id="KW-0813">Transport</keyword>
<dbReference type="Proteomes" id="UP000265566">
    <property type="component" value="Chromosome 4"/>
</dbReference>
<sequence>MLCIITHVNRNHSILSQVIIELPYIFVQATSYGVIVYAMIGFEWTLEKFFWYIFFMYFTLCYFTFYGMMAVAVTPNHHVASIVASAFYAIWNLFSGFIIPRPRIPVWWRWYYWACPVAWTLYGLVASQFGDINNIMESENKSVQEFIRSYFDFKHDFIGVCAVVVVGTAVLFACIFAVSIKLFNFQRR</sequence>
<evidence type="ECO:0000313" key="8">
    <source>
        <dbReference type="EMBL" id="RHN58588.1"/>
    </source>
</evidence>
<dbReference type="PANTHER" id="PTHR19241">
    <property type="entry name" value="ATP-BINDING CASSETTE TRANSPORTER"/>
    <property type="match status" value="1"/>
</dbReference>
<comment type="caution">
    <text evidence="8">The sequence shown here is derived from an EMBL/GenBank/DDBJ whole genome shotgun (WGS) entry which is preliminary data.</text>
</comment>
<dbReference type="InterPro" id="IPR013525">
    <property type="entry name" value="ABC2_TM"/>
</dbReference>
<gene>
    <name evidence="8" type="ORF">MtrunA17_Chr4g0004001</name>
</gene>
<accession>A0A396I1G4</accession>
<feature type="transmembrane region" description="Helical" evidence="6">
    <location>
        <begin position="79"/>
        <end position="99"/>
    </location>
</feature>
<keyword evidence="4 6" id="KW-1133">Transmembrane helix</keyword>
<keyword evidence="3 6" id="KW-0812">Transmembrane</keyword>
<proteinExistence type="predicted"/>
<evidence type="ECO:0000256" key="3">
    <source>
        <dbReference type="ARBA" id="ARBA00022692"/>
    </source>
</evidence>
<feature type="transmembrane region" description="Helical" evidence="6">
    <location>
        <begin position="22"/>
        <end position="42"/>
    </location>
</feature>
<dbReference type="EMBL" id="PSQE01000004">
    <property type="protein sequence ID" value="RHN58588.1"/>
    <property type="molecule type" value="Genomic_DNA"/>
</dbReference>
<feature type="domain" description="ABC-2 type transporter transmembrane" evidence="7">
    <location>
        <begin position="14"/>
        <end position="129"/>
    </location>
</feature>
<feature type="transmembrane region" description="Helical" evidence="6">
    <location>
        <begin position="157"/>
        <end position="183"/>
    </location>
</feature>
<keyword evidence="5 6" id="KW-0472">Membrane</keyword>
<evidence type="ECO:0000256" key="5">
    <source>
        <dbReference type="ARBA" id="ARBA00023136"/>
    </source>
</evidence>
<dbReference type="GO" id="GO:0140359">
    <property type="term" value="F:ABC-type transporter activity"/>
    <property type="evidence" value="ECO:0007669"/>
    <property type="project" value="InterPro"/>
</dbReference>
<feature type="transmembrane region" description="Helical" evidence="6">
    <location>
        <begin position="111"/>
        <end position="130"/>
    </location>
</feature>
<organism evidence="8">
    <name type="scientific">Medicago truncatula</name>
    <name type="common">Barrel medic</name>
    <name type="synonym">Medicago tribuloides</name>
    <dbReference type="NCBI Taxonomy" id="3880"/>
    <lineage>
        <taxon>Eukaryota</taxon>
        <taxon>Viridiplantae</taxon>
        <taxon>Streptophyta</taxon>
        <taxon>Embryophyta</taxon>
        <taxon>Tracheophyta</taxon>
        <taxon>Spermatophyta</taxon>
        <taxon>Magnoliopsida</taxon>
        <taxon>eudicotyledons</taxon>
        <taxon>Gunneridae</taxon>
        <taxon>Pentapetalae</taxon>
        <taxon>rosids</taxon>
        <taxon>fabids</taxon>
        <taxon>Fabales</taxon>
        <taxon>Fabaceae</taxon>
        <taxon>Papilionoideae</taxon>
        <taxon>50 kb inversion clade</taxon>
        <taxon>NPAAA clade</taxon>
        <taxon>Hologalegina</taxon>
        <taxon>IRL clade</taxon>
        <taxon>Trifolieae</taxon>
        <taxon>Medicago</taxon>
    </lineage>
</organism>
<protein>
    <submittedName>
        <fullName evidence="8">Putative ABC-2 type transporter</fullName>
    </submittedName>
</protein>
<name>A0A396I1G4_MEDTR</name>
<evidence type="ECO:0000256" key="4">
    <source>
        <dbReference type="ARBA" id="ARBA00022989"/>
    </source>
</evidence>
<evidence type="ECO:0000256" key="2">
    <source>
        <dbReference type="ARBA" id="ARBA00022448"/>
    </source>
</evidence>
<dbReference type="Gramene" id="rna20512">
    <property type="protein sequence ID" value="RHN58588.1"/>
    <property type="gene ID" value="gene20512"/>
</dbReference>
<evidence type="ECO:0000256" key="6">
    <source>
        <dbReference type="SAM" id="Phobius"/>
    </source>
</evidence>
<evidence type="ECO:0000256" key="1">
    <source>
        <dbReference type="ARBA" id="ARBA00004141"/>
    </source>
</evidence>
<dbReference type="GO" id="GO:0005886">
    <property type="term" value="C:plasma membrane"/>
    <property type="evidence" value="ECO:0007669"/>
    <property type="project" value="UniProtKB-ARBA"/>
</dbReference>
<dbReference type="Pfam" id="PF01061">
    <property type="entry name" value="ABC2_membrane"/>
    <property type="match status" value="1"/>
</dbReference>
<dbReference type="AlphaFoldDB" id="A0A396I1G4"/>
<feature type="transmembrane region" description="Helical" evidence="6">
    <location>
        <begin position="49"/>
        <end position="73"/>
    </location>
</feature>
<comment type="subcellular location">
    <subcellularLocation>
        <location evidence="1">Membrane</location>
        <topology evidence="1">Multi-pass membrane protein</topology>
    </subcellularLocation>
</comment>
<reference evidence="8" key="1">
    <citation type="journal article" date="2018" name="Nat. Plants">
        <title>Whole-genome landscape of Medicago truncatula symbiotic genes.</title>
        <authorList>
            <person name="Pecrix Y."/>
            <person name="Gamas P."/>
            <person name="Carrere S."/>
        </authorList>
    </citation>
    <scope>NUCLEOTIDE SEQUENCE</scope>
    <source>
        <tissue evidence="8">Leaves</tissue>
    </source>
</reference>